<dbReference type="Proteomes" id="UP000305267">
    <property type="component" value="Unassembled WGS sequence"/>
</dbReference>
<keyword evidence="1" id="KW-0472">Membrane</keyword>
<keyword evidence="1" id="KW-1133">Transmembrane helix</keyword>
<organism evidence="3 4">
    <name type="scientific">Methylobacterium terricola</name>
    <dbReference type="NCBI Taxonomy" id="2583531"/>
    <lineage>
        <taxon>Bacteria</taxon>
        <taxon>Pseudomonadati</taxon>
        <taxon>Pseudomonadota</taxon>
        <taxon>Alphaproteobacteria</taxon>
        <taxon>Hyphomicrobiales</taxon>
        <taxon>Methylobacteriaceae</taxon>
        <taxon>Methylobacterium</taxon>
    </lineage>
</organism>
<accession>A0A5C4LGK5</accession>
<feature type="domain" description="T6SS Phospholipase effector Tle1-like catalytic" evidence="2">
    <location>
        <begin position="3"/>
        <end position="217"/>
    </location>
</feature>
<feature type="transmembrane region" description="Helical" evidence="1">
    <location>
        <begin position="251"/>
        <end position="273"/>
    </location>
</feature>
<dbReference type="EMBL" id="VDDA01000006">
    <property type="protein sequence ID" value="TNC12315.1"/>
    <property type="molecule type" value="Genomic_DNA"/>
</dbReference>
<dbReference type="InterPro" id="IPR018712">
    <property type="entry name" value="Tle1-like_cat"/>
</dbReference>
<evidence type="ECO:0000256" key="1">
    <source>
        <dbReference type="SAM" id="Phobius"/>
    </source>
</evidence>
<dbReference type="AlphaFoldDB" id="A0A5C4LGK5"/>
<sequence length="493" mass="54716">MPKNIVIFSDGTGQGGGLLPDENRSNVYKLFRAARVCPDTRIDPAEQVAFYDPGLGSTMAGMRIKVGGWRRIYDILSRATGLGITQNIIDCYAAILRVWEPGDRIYLIGFSRGAYTVRCVAGVLGLCGIPTRGADGAPLRRDPAALNTFAKEAVKDVYQFGNSVKGDPYRPVRLELAERFRSRYASAAPNDPALANAYPYFIGVWDTVAALGLTTGRTLALAGGLITVIGLLAVVGNLLRAWLFNDRVDAASYWWMFLFVFGIGAAAAAVAWLRTYVKFTTKSSRPVLQTLHVTGWRVTFYDTVLSPYVQHARHALAIDENRKDFDRVPWTDTPGKAAEAATTTRQDGHTQLIQLWFAGVHSDVGGSYIENEARLSDIALAWMVDEATGLPEPLRVDRTMLNLWPSATGPQHDERKSTVAGWPAWTVWLLTRIWAREELGWKPWVRHVPRNAPLHSSVLDRFAAPAPGVLHYDVMQPYRPEALRNHTETHHSY</sequence>
<gene>
    <name evidence="3" type="ORF">FF100_15895</name>
</gene>
<reference evidence="3 4" key="1">
    <citation type="submission" date="2019-06" db="EMBL/GenBank/DDBJ databases">
        <title>Genome of Methylobacterium sp. 17Sr1-39.</title>
        <authorList>
            <person name="Seo T."/>
        </authorList>
    </citation>
    <scope>NUCLEOTIDE SEQUENCE [LARGE SCALE GENOMIC DNA]</scope>
    <source>
        <strain evidence="3 4">17Sr1-39</strain>
    </source>
</reference>
<dbReference type="SUPFAM" id="SSF53474">
    <property type="entry name" value="alpha/beta-Hydrolases"/>
    <property type="match status" value="1"/>
</dbReference>
<keyword evidence="1" id="KW-0812">Transmembrane</keyword>
<comment type="caution">
    <text evidence="3">The sequence shown here is derived from an EMBL/GenBank/DDBJ whole genome shotgun (WGS) entry which is preliminary data.</text>
</comment>
<name>A0A5C4LGK5_9HYPH</name>
<dbReference type="PANTHER" id="PTHR33840:SF1">
    <property type="entry name" value="TLE1 PHOSPHOLIPASE DOMAIN-CONTAINING PROTEIN"/>
    <property type="match status" value="1"/>
</dbReference>
<protein>
    <submittedName>
        <fullName evidence="3">DUF2235 domain-containing protein</fullName>
    </submittedName>
</protein>
<dbReference type="OrthoDB" id="4378831at2"/>
<dbReference type="InterPro" id="IPR029058">
    <property type="entry name" value="AB_hydrolase_fold"/>
</dbReference>
<evidence type="ECO:0000313" key="3">
    <source>
        <dbReference type="EMBL" id="TNC12315.1"/>
    </source>
</evidence>
<feature type="transmembrane region" description="Helical" evidence="1">
    <location>
        <begin position="219"/>
        <end position="239"/>
    </location>
</feature>
<feature type="domain" description="T6SS Phospholipase effector Tle1-like catalytic" evidence="2">
    <location>
        <begin position="294"/>
        <end position="386"/>
    </location>
</feature>
<evidence type="ECO:0000313" key="4">
    <source>
        <dbReference type="Proteomes" id="UP000305267"/>
    </source>
</evidence>
<keyword evidence="4" id="KW-1185">Reference proteome</keyword>
<dbReference type="RefSeq" id="WP_139036673.1">
    <property type="nucleotide sequence ID" value="NZ_VDDA01000006.1"/>
</dbReference>
<evidence type="ECO:0000259" key="2">
    <source>
        <dbReference type="Pfam" id="PF09994"/>
    </source>
</evidence>
<dbReference type="PANTHER" id="PTHR33840">
    <property type="match status" value="1"/>
</dbReference>
<dbReference type="Pfam" id="PF09994">
    <property type="entry name" value="T6SS_Tle1-like_cat"/>
    <property type="match status" value="2"/>
</dbReference>
<proteinExistence type="predicted"/>